<evidence type="ECO:0000313" key="6">
    <source>
        <dbReference type="EMBL" id="GBF35705.1"/>
    </source>
</evidence>
<dbReference type="GO" id="GO:0016301">
    <property type="term" value="F:kinase activity"/>
    <property type="evidence" value="ECO:0007669"/>
    <property type="project" value="UniProtKB-KW"/>
</dbReference>
<dbReference type="InterPro" id="IPR018485">
    <property type="entry name" value="FGGY_C"/>
</dbReference>
<name>A0A2L2XHM1_9FIRM</name>
<dbReference type="PANTHER" id="PTHR43095">
    <property type="entry name" value="SUGAR KINASE"/>
    <property type="match status" value="1"/>
</dbReference>
<evidence type="ECO:0000256" key="2">
    <source>
        <dbReference type="ARBA" id="ARBA00022679"/>
    </source>
</evidence>
<keyword evidence="3 6" id="KW-0418">Kinase</keyword>
<accession>A0A2L2XHM1</accession>
<sequence>MTEELILALDAGTQSVRAVLFNLNGDVVAWSKQILPQWEVPRPGWAEFDPELYWQMLCRATNSLWRDNPGIAGAVRGVTLTAQRCTLVNLDDAGGVLRPAILWLDQRETNIVPGLGVGWRTFFKLAGLGETLSYLQSQSEANWIKAHQPEIWERTHKFLFLSGYLVYRLTGVYVDSAGCQVGYVPFDYKNQRWAKPSDWKWRAICIEPRQLPELAAPGQTMAGISREASGLTGIPPGLPLVAAAADKACEVLGSGCVDLHQGSISYGTTATINVTSSRYIEPLPLIPPYPGAMAGSYNMEVQIYRGFWLVSWFIREFGLSERLEAQEGNLAPEEVLDRVIDEIPPGSMGLLLQPYWSPGLRRPGLEAKGAVIGFRDIHTRGHFYRAVLEGLAYALREGKERIEKRSRQKITELRVSGGGSRSRQIMQITADVFAMPVTRPHTWEASALGAAIVAAVGLKLMPDYKSAVAAMVRCGDTVFPDEESVHIYEKLYSRAYKHLYRRLKPLYRSIMDIT</sequence>
<keyword evidence="7" id="KW-1185">Reference proteome</keyword>
<dbReference type="Proteomes" id="UP000239549">
    <property type="component" value="Unassembled WGS sequence"/>
</dbReference>
<dbReference type="Pfam" id="PF00370">
    <property type="entry name" value="FGGY_N"/>
    <property type="match status" value="1"/>
</dbReference>
<dbReference type="CDD" id="cd07779">
    <property type="entry name" value="ASKHA_NBD_FGGY_YgcE-like"/>
    <property type="match status" value="1"/>
</dbReference>
<dbReference type="PIRSF" id="PIRSF000538">
    <property type="entry name" value="GlpK"/>
    <property type="match status" value="1"/>
</dbReference>
<dbReference type="Gene3D" id="3.30.420.40">
    <property type="match status" value="2"/>
</dbReference>
<reference evidence="7" key="1">
    <citation type="submission" date="2018-02" db="EMBL/GenBank/DDBJ databases">
        <title>Genome sequence of Desulfocucumis palustris strain NAW-5.</title>
        <authorList>
            <person name="Watanabe M."/>
            <person name="Kojima H."/>
            <person name="Fukui M."/>
        </authorList>
    </citation>
    <scope>NUCLEOTIDE SEQUENCE [LARGE SCALE GENOMIC DNA]</scope>
    <source>
        <strain evidence="7">NAW-5</strain>
    </source>
</reference>
<evidence type="ECO:0000256" key="1">
    <source>
        <dbReference type="ARBA" id="ARBA00009156"/>
    </source>
</evidence>
<feature type="domain" description="Carbohydrate kinase FGGY C-terminal" evidence="5">
    <location>
        <begin position="263"/>
        <end position="457"/>
    </location>
</feature>
<dbReference type="OrthoDB" id="9805576at2"/>
<evidence type="ECO:0000259" key="5">
    <source>
        <dbReference type="Pfam" id="PF02782"/>
    </source>
</evidence>
<dbReference type="InterPro" id="IPR000577">
    <property type="entry name" value="Carb_kinase_FGGY"/>
</dbReference>
<dbReference type="Pfam" id="PF02782">
    <property type="entry name" value="FGGY_C"/>
    <property type="match status" value="1"/>
</dbReference>
<dbReference type="AlphaFoldDB" id="A0A2L2XHM1"/>
<dbReference type="SUPFAM" id="SSF53067">
    <property type="entry name" value="Actin-like ATPase domain"/>
    <property type="match status" value="2"/>
</dbReference>
<dbReference type="InterPro" id="IPR050406">
    <property type="entry name" value="FGGY_Carb_Kinase"/>
</dbReference>
<comment type="similarity">
    <text evidence="1">Belongs to the FGGY kinase family.</text>
</comment>
<dbReference type="EMBL" id="BFAV01000179">
    <property type="protein sequence ID" value="GBF35705.1"/>
    <property type="molecule type" value="Genomic_DNA"/>
</dbReference>
<evidence type="ECO:0000256" key="3">
    <source>
        <dbReference type="ARBA" id="ARBA00022777"/>
    </source>
</evidence>
<evidence type="ECO:0000313" key="7">
    <source>
        <dbReference type="Proteomes" id="UP000239549"/>
    </source>
</evidence>
<comment type="caution">
    <text evidence="6">The sequence shown here is derived from an EMBL/GenBank/DDBJ whole genome shotgun (WGS) entry which is preliminary data.</text>
</comment>
<evidence type="ECO:0000259" key="4">
    <source>
        <dbReference type="Pfam" id="PF00370"/>
    </source>
</evidence>
<protein>
    <submittedName>
        <fullName evidence="6">Glycerol kinase</fullName>
    </submittedName>
</protein>
<dbReference type="PANTHER" id="PTHR43095:SF5">
    <property type="entry name" value="XYLULOSE KINASE"/>
    <property type="match status" value="1"/>
</dbReference>
<dbReference type="InterPro" id="IPR018484">
    <property type="entry name" value="FGGY_N"/>
</dbReference>
<proteinExistence type="inferred from homology"/>
<dbReference type="InterPro" id="IPR043129">
    <property type="entry name" value="ATPase_NBD"/>
</dbReference>
<organism evidence="6 7">
    <name type="scientific">Desulfocucumis palustris</name>
    <dbReference type="NCBI Taxonomy" id="1898651"/>
    <lineage>
        <taxon>Bacteria</taxon>
        <taxon>Bacillati</taxon>
        <taxon>Bacillota</taxon>
        <taxon>Clostridia</taxon>
        <taxon>Eubacteriales</taxon>
        <taxon>Desulfocucumaceae</taxon>
        <taxon>Desulfocucumis</taxon>
    </lineage>
</organism>
<dbReference type="RefSeq" id="WP_104373743.1">
    <property type="nucleotide sequence ID" value="NZ_BFAV01000179.1"/>
</dbReference>
<feature type="domain" description="Carbohydrate kinase FGGY N-terminal" evidence="4">
    <location>
        <begin position="6"/>
        <end position="253"/>
    </location>
</feature>
<dbReference type="GO" id="GO:0005975">
    <property type="term" value="P:carbohydrate metabolic process"/>
    <property type="evidence" value="ECO:0007669"/>
    <property type="project" value="InterPro"/>
</dbReference>
<gene>
    <name evidence="6" type="ORF">DCCM_4834</name>
</gene>
<keyword evidence="2" id="KW-0808">Transferase</keyword>